<dbReference type="EMBL" id="SGPL01000009">
    <property type="protein sequence ID" value="THH21037.1"/>
    <property type="molecule type" value="Genomic_DNA"/>
</dbReference>
<protein>
    <submittedName>
        <fullName evidence="1">Uncharacterized protein</fullName>
    </submittedName>
</protein>
<gene>
    <name evidence="1" type="ORF">EW146_g438</name>
</gene>
<organism evidence="1 2">
    <name type="scientific">Bondarzewia mesenterica</name>
    <dbReference type="NCBI Taxonomy" id="1095465"/>
    <lineage>
        <taxon>Eukaryota</taxon>
        <taxon>Fungi</taxon>
        <taxon>Dikarya</taxon>
        <taxon>Basidiomycota</taxon>
        <taxon>Agaricomycotina</taxon>
        <taxon>Agaricomycetes</taxon>
        <taxon>Russulales</taxon>
        <taxon>Bondarzewiaceae</taxon>
        <taxon>Bondarzewia</taxon>
    </lineage>
</organism>
<name>A0A4S4M8F9_9AGAM</name>
<sequence length="264" mass="29588">MFGQGPVGEQNQRPQALDVLVERVHWRLNVNEEDRELFDRETPKIVYGAGTIHDKGNAAAHDATQGYATRRQPGGLEYKDVDLQGRSRDATRVDTQDLQVHVFLGAGQGAARSTHRSTGPPYPVSELCRVDVLSAAWERRVWTCLDPLSISVPFVRSVTHTLFFLLSFLRSHRHQTLTASALSWPAGLATCAKVIWRELADKHVYELDIWWNTVGVSYIPPSAPDSDPTPQALTLKLLEGDPDQPRKSAAFTVDIMRRRVKDKT</sequence>
<proteinExistence type="predicted"/>
<evidence type="ECO:0000313" key="2">
    <source>
        <dbReference type="Proteomes" id="UP000310158"/>
    </source>
</evidence>
<evidence type="ECO:0000313" key="1">
    <source>
        <dbReference type="EMBL" id="THH21037.1"/>
    </source>
</evidence>
<keyword evidence="2" id="KW-1185">Reference proteome</keyword>
<dbReference type="Proteomes" id="UP000310158">
    <property type="component" value="Unassembled WGS sequence"/>
</dbReference>
<comment type="caution">
    <text evidence="1">The sequence shown here is derived from an EMBL/GenBank/DDBJ whole genome shotgun (WGS) entry which is preliminary data.</text>
</comment>
<dbReference type="AlphaFoldDB" id="A0A4S4M8F9"/>
<reference evidence="1 2" key="1">
    <citation type="submission" date="2019-02" db="EMBL/GenBank/DDBJ databases">
        <title>Genome sequencing of the rare red list fungi Bondarzewia mesenterica.</title>
        <authorList>
            <person name="Buettner E."/>
            <person name="Kellner H."/>
        </authorList>
    </citation>
    <scope>NUCLEOTIDE SEQUENCE [LARGE SCALE GENOMIC DNA]</scope>
    <source>
        <strain evidence="1 2">DSM 108281</strain>
    </source>
</reference>
<accession>A0A4S4M8F9</accession>